<dbReference type="InterPro" id="IPR033989">
    <property type="entry name" value="CD209-like_CTLD"/>
</dbReference>
<dbReference type="SUPFAM" id="SSF56436">
    <property type="entry name" value="C-type lectin-like"/>
    <property type="match status" value="1"/>
</dbReference>
<keyword evidence="4" id="KW-1133">Transmembrane helix</keyword>
<reference evidence="6" key="1">
    <citation type="submission" date="2023-12" db="EMBL/GenBank/DDBJ databases">
        <authorList>
            <person name="Brown T."/>
        </authorList>
    </citation>
    <scope>NUCLEOTIDE SEQUENCE</scope>
</reference>
<evidence type="ECO:0000256" key="4">
    <source>
        <dbReference type="SAM" id="Phobius"/>
    </source>
</evidence>
<accession>A0ABP0A3U7</accession>
<sequence>MSPGGVPRTIHEVIKTVVQGGAGQNREEKKMAEMCIPKEPEEREIFQGQRSSERAPGLLRSSRSLPECLTRAPLHLILVLFSLGLFMLMLVTLIQVSRIQQSLPRKMDDQENHNPVAVLQSDLEEIVHQLTRMNATLTGLCRHCPWNWDFFQGSCYFFSKIRSPWKASVSACEDLRAQLVVISNAEEQKFLKSWDIRKNKNAWIGLSDEHSEGSWKWVDNTSLHISFWKEGEPNNIGDEDCVELSGDGWNDSLCNEEQFWICEKPSALCPGL</sequence>
<gene>
    <name evidence="6" type="ORF">MPIPNATIZW_LOCUS13493</name>
</gene>
<keyword evidence="3" id="KW-0325">Glycoprotein</keyword>
<dbReference type="InterPro" id="IPR016187">
    <property type="entry name" value="CTDL_fold"/>
</dbReference>
<feature type="transmembrane region" description="Helical" evidence="4">
    <location>
        <begin position="74"/>
        <end position="96"/>
    </location>
</feature>
<feature type="domain" description="C-type lectin" evidence="5">
    <location>
        <begin position="151"/>
        <end position="263"/>
    </location>
</feature>
<organism evidence="6 7">
    <name type="scientific">Pipistrellus nathusii</name>
    <name type="common">Nathusius' pipistrelle</name>
    <dbReference type="NCBI Taxonomy" id="59473"/>
    <lineage>
        <taxon>Eukaryota</taxon>
        <taxon>Metazoa</taxon>
        <taxon>Chordata</taxon>
        <taxon>Craniata</taxon>
        <taxon>Vertebrata</taxon>
        <taxon>Euteleostomi</taxon>
        <taxon>Mammalia</taxon>
        <taxon>Eutheria</taxon>
        <taxon>Laurasiatheria</taxon>
        <taxon>Chiroptera</taxon>
        <taxon>Yangochiroptera</taxon>
        <taxon>Vespertilionidae</taxon>
        <taxon>Pipistrellus</taxon>
    </lineage>
</organism>
<keyword evidence="2" id="KW-1015">Disulfide bond</keyword>
<keyword evidence="4" id="KW-0812">Transmembrane</keyword>
<evidence type="ECO:0000313" key="6">
    <source>
        <dbReference type="EMBL" id="CAK6445187.1"/>
    </source>
</evidence>
<dbReference type="CDD" id="cd03590">
    <property type="entry name" value="CLECT_DC-SIGN_like"/>
    <property type="match status" value="1"/>
</dbReference>
<evidence type="ECO:0000313" key="7">
    <source>
        <dbReference type="Proteomes" id="UP001314169"/>
    </source>
</evidence>
<keyword evidence="4" id="KW-0472">Membrane</keyword>
<proteinExistence type="predicted"/>
<evidence type="ECO:0000256" key="2">
    <source>
        <dbReference type="ARBA" id="ARBA00023157"/>
    </source>
</evidence>
<dbReference type="EMBL" id="OY882862">
    <property type="protein sequence ID" value="CAK6445187.1"/>
    <property type="molecule type" value="Genomic_DNA"/>
</dbReference>
<keyword evidence="7" id="KW-1185">Reference proteome</keyword>
<dbReference type="PANTHER" id="PTHR46490">
    <property type="entry name" value="C-TYPE LECTIN DOMAIN FAMILY 12 MEMBER A-RELATED"/>
    <property type="match status" value="1"/>
</dbReference>
<dbReference type="InterPro" id="IPR001304">
    <property type="entry name" value="C-type_lectin-like"/>
</dbReference>
<keyword evidence="1" id="KW-0430">Lectin</keyword>
<evidence type="ECO:0000259" key="5">
    <source>
        <dbReference type="PROSITE" id="PS50041"/>
    </source>
</evidence>
<dbReference type="Pfam" id="PF00059">
    <property type="entry name" value="Lectin_C"/>
    <property type="match status" value="1"/>
</dbReference>
<dbReference type="SMART" id="SM00034">
    <property type="entry name" value="CLECT"/>
    <property type="match status" value="1"/>
</dbReference>
<dbReference type="Gene3D" id="3.10.100.10">
    <property type="entry name" value="Mannose-Binding Protein A, subunit A"/>
    <property type="match status" value="1"/>
</dbReference>
<evidence type="ECO:0000256" key="3">
    <source>
        <dbReference type="ARBA" id="ARBA00023180"/>
    </source>
</evidence>
<dbReference type="PANTHER" id="PTHR46490:SF6">
    <property type="entry name" value="ASIALOGLYCOPROTEIN RECEPTOR 1-LIKE-RELATED"/>
    <property type="match status" value="1"/>
</dbReference>
<dbReference type="PROSITE" id="PS50041">
    <property type="entry name" value="C_TYPE_LECTIN_2"/>
    <property type="match status" value="1"/>
</dbReference>
<evidence type="ECO:0000256" key="1">
    <source>
        <dbReference type="ARBA" id="ARBA00022734"/>
    </source>
</evidence>
<dbReference type="InterPro" id="IPR052309">
    <property type="entry name" value="C-type_Lectin_Domain_Fam1"/>
</dbReference>
<name>A0ABP0A3U7_PIPNA</name>
<dbReference type="InterPro" id="IPR016186">
    <property type="entry name" value="C-type_lectin-like/link_sf"/>
</dbReference>
<dbReference type="Proteomes" id="UP001314169">
    <property type="component" value="Chromosome 5"/>
</dbReference>
<protein>
    <recommendedName>
        <fullName evidence="5">C-type lectin domain-containing protein</fullName>
    </recommendedName>
</protein>